<keyword evidence="3" id="KW-1185">Reference proteome</keyword>
<proteinExistence type="predicted"/>
<dbReference type="EMBL" id="JBHMEC010000026">
    <property type="protein sequence ID" value="MFB9151275.1"/>
    <property type="molecule type" value="Genomic_DNA"/>
</dbReference>
<reference evidence="2 3" key="1">
    <citation type="submission" date="2024-09" db="EMBL/GenBank/DDBJ databases">
        <authorList>
            <person name="Sun Q."/>
            <person name="Mori K."/>
        </authorList>
    </citation>
    <scope>NUCLEOTIDE SEQUENCE [LARGE SCALE GENOMIC DNA]</scope>
    <source>
        <strain evidence="2 3">CECT 9424</strain>
    </source>
</reference>
<evidence type="ECO:0000313" key="3">
    <source>
        <dbReference type="Proteomes" id="UP001589670"/>
    </source>
</evidence>
<gene>
    <name evidence="2" type="ORF">ACFFU4_16100</name>
</gene>
<keyword evidence="1" id="KW-0472">Membrane</keyword>
<evidence type="ECO:0008006" key="4">
    <source>
        <dbReference type="Google" id="ProtNLM"/>
    </source>
</evidence>
<evidence type="ECO:0000313" key="2">
    <source>
        <dbReference type="EMBL" id="MFB9151275.1"/>
    </source>
</evidence>
<comment type="caution">
    <text evidence="2">The sequence shown here is derived from an EMBL/GenBank/DDBJ whole genome shotgun (WGS) entry which is preliminary data.</text>
</comment>
<sequence>MHDDPATSAPPPSRQGWRRFAGLVALYAVLGPLLGAVCVVLLFVALSVITEVAQGRFEAIGALLGRGLLLTLVAGLPIAYSFGAVSSVAVGLIVALSDRRDGGISWRVALGGAVVSWGVAAVLAALVVPPDGFLVWLAGLFAAHVVAAWLCTWLAHLVFGKHPRPRSGT</sequence>
<feature type="transmembrane region" description="Helical" evidence="1">
    <location>
        <begin position="134"/>
        <end position="159"/>
    </location>
</feature>
<organism evidence="2 3">
    <name type="scientific">Roseovarius ramblicola</name>
    <dbReference type="NCBI Taxonomy" id="2022336"/>
    <lineage>
        <taxon>Bacteria</taxon>
        <taxon>Pseudomonadati</taxon>
        <taxon>Pseudomonadota</taxon>
        <taxon>Alphaproteobacteria</taxon>
        <taxon>Rhodobacterales</taxon>
        <taxon>Roseobacteraceae</taxon>
        <taxon>Roseovarius</taxon>
    </lineage>
</organism>
<keyword evidence="1" id="KW-0812">Transmembrane</keyword>
<feature type="transmembrane region" description="Helical" evidence="1">
    <location>
        <begin position="20"/>
        <end position="49"/>
    </location>
</feature>
<protein>
    <recommendedName>
        <fullName evidence="4">Acid-resistance membrane protein</fullName>
    </recommendedName>
</protein>
<feature type="transmembrane region" description="Helical" evidence="1">
    <location>
        <begin position="108"/>
        <end position="128"/>
    </location>
</feature>
<keyword evidence="1" id="KW-1133">Transmembrane helix</keyword>
<name>A0ABV5I3L0_9RHOB</name>
<evidence type="ECO:0000256" key="1">
    <source>
        <dbReference type="SAM" id="Phobius"/>
    </source>
</evidence>
<accession>A0ABV5I3L0</accession>
<dbReference type="Proteomes" id="UP001589670">
    <property type="component" value="Unassembled WGS sequence"/>
</dbReference>
<feature type="transmembrane region" description="Helical" evidence="1">
    <location>
        <begin position="69"/>
        <end position="96"/>
    </location>
</feature>
<dbReference type="RefSeq" id="WP_377070855.1">
    <property type="nucleotide sequence ID" value="NZ_JBHMEC010000026.1"/>
</dbReference>